<evidence type="ECO:0000313" key="1">
    <source>
        <dbReference type="EMBL" id="KAK8852890.1"/>
    </source>
</evidence>
<organism evidence="1 2">
    <name type="scientific">Tritrichomonas musculus</name>
    <dbReference type="NCBI Taxonomy" id="1915356"/>
    <lineage>
        <taxon>Eukaryota</taxon>
        <taxon>Metamonada</taxon>
        <taxon>Parabasalia</taxon>
        <taxon>Tritrichomonadida</taxon>
        <taxon>Tritrichomonadidae</taxon>
        <taxon>Tritrichomonas</taxon>
    </lineage>
</organism>
<protein>
    <submittedName>
        <fullName evidence="1">Aminopeptidase 2 mitochondrial</fullName>
    </submittedName>
</protein>
<keyword evidence="1" id="KW-0645">Protease</keyword>
<keyword evidence="1" id="KW-0031">Aminopeptidase</keyword>
<dbReference type="PANTHER" id="PTHR11533:SF299">
    <property type="entry name" value="AMINOPEPTIDASE"/>
    <property type="match status" value="1"/>
</dbReference>
<name>A0ABR2HUM9_9EUKA</name>
<sequence>MFSDIVGKVNFFKVCSNWISAYKNKNGEVKEFIEIVNNTLNSDYSYFFNTWLTKIGYPHLNVTETNIGIKICQESFTGAIYQFNIPIIYENDGEIKKIDVLMNEKEKEIDLKFDWALVNGDMESLCTVNYSKFLLE</sequence>
<keyword evidence="1" id="KW-0378">Hydrolase</keyword>
<dbReference type="EMBL" id="JAPFFF010000023">
    <property type="protein sequence ID" value="KAK8852890.1"/>
    <property type="molecule type" value="Genomic_DNA"/>
</dbReference>
<dbReference type="GO" id="GO:0004177">
    <property type="term" value="F:aminopeptidase activity"/>
    <property type="evidence" value="ECO:0007669"/>
    <property type="project" value="UniProtKB-KW"/>
</dbReference>
<dbReference type="InterPro" id="IPR050344">
    <property type="entry name" value="Peptidase_M1_aminopeptidases"/>
</dbReference>
<dbReference type="SUPFAM" id="SSF55486">
    <property type="entry name" value="Metalloproteases ('zincins'), catalytic domain"/>
    <property type="match status" value="1"/>
</dbReference>
<evidence type="ECO:0000313" key="2">
    <source>
        <dbReference type="Proteomes" id="UP001470230"/>
    </source>
</evidence>
<keyword evidence="2" id="KW-1185">Reference proteome</keyword>
<accession>A0ABR2HUM9</accession>
<comment type="caution">
    <text evidence="1">The sequence shown here is derived from an EMBL/GenBank/DDBJ whole genome shotgun (WGS) entry which is preliminary data.</text>
</comment>
<dbReference type="Gene3D" id="2.60.40.1910">
    <property type="match status" value="1"/>
</dbReference>
<dbReference type="Proteomes" id="UP001470230">
    <property type="component" value="Unassembled WGS sequence"/>
</dbReference>
<proteinExistence type="predicted"/>
<dbReference type="Gene3D" id="1.10.390.10">
    <property type="entry name" value="Neutral Protease Domain 2"/>
    <property type="match status" value="1"/>
</dbReference>
<gene>
    <name evidence="1" type="ORF">M9Y10_017882</name>
</gene>
<dbReference type="InterPro" id="IPR027268">
    <property type="entry name" value="Peptidase_M4/M1_CTD_sf"/>
</dbReference>
<dbReference type="PANTHER" id="PTHR11533">
    <property type="entry name" value="PROTEASE M1 ZINC METALLOPROTEASE"/>
    <property type="match status" value="1"/>
</dbReference>
<reference evidence="1 2" key="1">
    <citation type="submission" date="2024-04" db="EMBL/GenBank/DDBJ databases">
        <title>Tritrichomonas musculus Genome.</title>
        <authorList>
            <person name="Alves-Ferreira E."/>
            <person name="Grigg M."/>
            <person name="Lorenzi H."/>
            <person name="Galac M."/>
        </authorList>
    </citation>
    <scope>NUCLEOTIDE SEQUENCE [LARGE SCALE GENOMIC DNA]</scope>
    <source>
        <strain evidence="1 2">EAF2021</strain>
    </source>
</reference>